<dbReference type="GO" id="GO:0006355">
    <property type="term" value="P:regulation of DNA-templated transcription"/>
    <property type="evidence" value="ECO:0007669"/>
    <property type="project" value="InterPro"/>
</dbReference>
<protein>
    <recommendedName>
        <fullName evidence="4">HTH luxR-type domain-containing protein</fullName>
    </recommendedName>
</protein>
<dbReference type="PANTHER" id="PTHR44688:SF16">
    <property type="entry name" value="DNA-BINDING TRANSCRIPTIONAL ACTIVATOR DEVR_DOSR"/>
    <property type="match status" value="1"/>
</dbReference>
<dbReference type="SMART" id="SM00421">
    <property type="entry name" value="HTH_LUXR"/>
    <property type="match status" value="1"/>
</dbReference>
<dbReference type="PANTHER" id="PTHR44688">
    <property type="entry name" value="DNA-BINDING TRANSCRIPTIONAL ACTIVATOR DEVR_DOSR"/>
    <property type="match status" value="1"/>
</dbReference>
<evidence type="ECO:0000256" key="2">
    <source>
        <dbReference type="ARBA" id="ARBA00023125"/>
    </source>
</evidence>
<evidence type="ECO:0000313" key="5">
    <source>
        <dbReference type="EMBL" id="ATQ42119.1"/>
    </source>
</evidence>
<organism evidence="5 6">
    <name type="scientific">Caulobacter mirabilis</name>
    <dbReference type="NCBI Taxonomy" id="69666"/>
    <lineage>
        <taxon>Bacteria</taxon>
        <taxon>Pseudomonadati</taxon>
        <taxon>Pseudomonadota</taxon>
        <taxon>Alphaproteobacteria</taxon>
        <taxon>Caulobacterales</taxon>
        <taxon>Caulobacteraceae</taxon>
        <taxon>Caulobacter</taxon>
    </lineage>
</organism>
<dbReference type="PROSITE" id="PS50043">
    <property type="entry name" value="HTH_LUXR_2"/>
    <property type="match status" value="1"/>
</dbReference>
<dbReference type="AlphaFoldDB" id="A0A2D2AVS8"/>
<dbReference type="RefSeq" id="WP_099621376.1">
    <property type="nucleotide sequence ID" value="NZ_CP024201.1"/>
</dbReference>
<dbReference type="Pfam" id="PF00196">
    <property type="entry name" value="GerE"/>
    <property type="match status" value="1"/>
</dbReference>
<dbReference type="InterPro" id="IPR036388">
    <property type="entry name" value="WH-like_DNA-bd_sf"/>
</dbReference>
<evidence type="ECO:0000259" key="4">
    <source>
        <dbReference type="PROSITE" id="PS50043"/>
    </source>
</evidence>
<name>A0A2D2AVS8_9CAUL</name>
<evidence type="ECO:0000256" key="1">
    <source>
        <dbReference type="ARBA" id="ARBA00023015"/>
    </source>
</evidence>
<keyword evidence="2" id="KW-0238">DNA-binding</keyword>
<dbReference type="PRINTS" id="PR00038">
    <property type="entry name" value="HTHLUXR"/>
</dbReference>
<keyword evidence="1" id="KW-0805">Transcription regulation</keyword>
<feature type="domain" description="HTH luxR-type" evidence="4">
    <location>
        <begin position="294"/>
        <end position="357"/>
    </location>
</feature>
<dbReference type="EMBL" id="CP024201">
    <property type="protein sequence ID" value="ATQ42119.1"/>
    <property type="molecule type" value="Genomic_DNA"/>
</dbReference>
<accession>A0A2D2AVS8</accession>
<dbReference type="CDD" id="cd06170">
    <property type="entry name" value="LuxR_C_like"/>
    <property type="match status" value="1"/>
</dbReference>
<gene>
    <name evidence="5" type="ORF">CSW64_06670</name>
</gene>
<dbReference type="Proteomes" id="UP000228945">
    <property type="component" value="Chromosome"/>
</dbReference>
<proteinExistence type="predicted"/>
<dbReference type="GO" id="GO:0003677">
    <property type="term" value="F:DNA binding"/>
    <property type="evidence" value="ECO:0007669"/>
    <property type="project" value="UniProtKB-KW"/>
</dbReference>
<sequence length="357" mass="38504">MRPSDAIAHVRHLAFLGLPSEVVIPRMLEALHALIGSRINGFIWSDARGLPTNIYSPVIYMAAREVMVGGYHLMQRPGELAIEDLINGPRVIDNIAPWRDSGRLERTVLYNEVFVPSEAEQMLDLVLRDRDGPKGIVFLTRGAREKSFGLKDRRILLGLAPAFLRALRVGAPTSADPDADEPAEARFLEDGGSESMIVCDLAGEVLEMSADAHVMLDCANHGLIAPGQASTDLPGLPAAVKRALAAGTLTNTPVTVRSIWGHFRFRAFPTAMASGGGLVVLIRQLETLSLRVIDRLRDTPLSPRQREVALLVATGHGPDAVAARLGVSRSTCRDHLENVHARLGVGSRAELVAALVG</sequence>
<dbReference type="InterPro" id="IPR016032">
    <property type="entry name" value="Sig_transdc_resp-reg_C-effctor"/>
</dbReference>
<keyword evidence="3" id="KW-0804">Transcription</keyword>
<dbReference type="InterPro" id="IPR000792">
    <property type="entry name" value="Tscrpt_reg_LuxR_C"/>
</dbReference>
<reference evidence="5 6" key="1">
    <citation type="submission" date="2017-10" db="EMBL/GenBank/DDBJ databases">
        <title>Genome sequence of Caulobacter mirabilis FWC38.</title>
        <authorList>
            <person name="Fiebig A."/>
            <person name="Crosson S."/>
        </authorList>
    </citation>
    <scope>NUCLEOTIDE SEQUENCE [LARGE SCALE GENOMIC DNA]</scope>
    <source>
        <strain evidence="5 6">FWC 38</strain>
    </source>
</reference>
<dbReference type="Gene3D" id="1.10.10.10">
    <property type="entry name" value="Winged helix-like DNA-binding domain superfamily/Winged helix DNA-binding domain"/>
    <property type="match status" value="1"/>
</dbReference>
<dbReference type="OrthoDB" id="343383at2"/>
<keyword evidence="6" id="KW-1185">Reference proteome</keyword>
<dbReference type="SUPFAM" id="SSF46894">
    <property type="entry name" value="C-terminal effector domain of the bipartite response regulators"/>
    <property type="match status" value="1"/>
</dbReference>
<dbReference type="KEGG" id="cmb:CSW64_06670"/>
<evidence type="ECO:0000256" key="3">
    <source>
        <dbReference type="ARBA" id="ARBA00023163"/>
    </source>
</evidence>
<evidence type="ECO:0000313" key="6">
    <source>
        <dbReference type="Proteomes" id="UP000228945"/>
    </source>
</evidence>